<dbReference type="NCBIfam" id="NF000595">
    <property type="entry name" value="PRK00015.1-3"/>
    <property type="match status" value="1"/>
</dbReference>
<comment type="cofactor">
    <cofactor evidence="2">
        <name>Mg(2+)</name>
        <dbReference type="ChEBI" id="CHEBI:18420"/>
    </cofactor>
</comment>
<keyword evidence="17" id="KW-0472">Membrane</keyword>
<dbReference type="GO" id="GO:0006298">
    <property type="term" value="P:mismatch repair"/>
    <property type="evidence" value="ECO:0007669"/>
    <property type="project" value="TreeGrafter"/>
</dbReference>
<dbReference type="GO" id="GO:0004523">
    <property type="term" value="F:RNA-DNA hybrid ribonuclease activity"/>
    <property type="evidence" value="ECO:0007669"/>
    <property type="project" value="UniProtKB-UniRule"/>
</dbReference>
<evidence type="ECO:0000256" key="14">
    <source>
        <dbReference type="HAMAP-Rule" id="MF_00052"/>
    </source>
</evidence>
<evidence type="ECO:0000256" key="9">
    <source>
        <dbReference type="ARBA" id="ARBA00022722"/>
    </source>
</evidence>
<dbReference type="GO" id="GO:0003723">
    <property type="term" value="F:RNA binding"/>
    <property type="evidence" value="ECO:0007669"/>
    <property type="project" value="UniProtKB-UniRule"/>
</dbReference>
<evidence type="ECO:0000256" key="2">
    <source>
        <dbReference type="ARBA" id="ARBA00001946"/>
    </source>
</evidence>
<evidence type="ECO:0000256" key="11">
    <source>
        <dbReference type="ARBA" id="ARBA00022759"/>
    </source>
</evidence>
<dbReference type="PROSITE" id="PS51975">
    <property type="entry name" value="RNASE_H_2"/>
    <property type="match status" value="1"/>
</dbReference>
<keyword evidence="13 14" id="KW-0464">Manganese</keyword>
<dbReference type="GO" id="GO:0030145">
    <property type="term" value="F:manganese ion binding"/>
    <property type="evidence" value="ECO:0007669"/>
    <property type="project" value="UniProtKB-UniRule"/>
</dbReference>
<dbReference type="Pfam" id="PF01351">
    <property type="entry name" value="RNase_HII"/>
    <property type="match status" value="1"/>
</dbReference>
<dbReference type="CDD" id="cd07182">
    <property type="entry name" value="RNase_HII_bacteria_HII_like"/>
    <property type="match status" value="1"/>
</dbReference>
<dbReference type="InterPro" id="IPR036397">
    <property type="entry name" value="RNaseH_sf"/>
</dbReference>
<evidence type="ECO:0000256" key="8">
    <source>
        <dbReference type="ARBA" id="ARBA00022490"/>
    </source>
</evidence>
<evidence type="ECO:0000256" key="10">
    <source>
        <dbReference type="ARBA" id="ARBA00022723"/>
    </source>
</evidence>
<comment type="subcellular location">
    <subcellularLocation>
        <location evidence="4 14">Cytoplasm</location>
    </subcellularLocation>
</comment>
<keyword evidence="10 14" id="KW-0479">Metal-binding</keyword>
<sequence length="210" mass="23467">MHKGSVKESNWQELSDHWHQKGWVAGVDEVGRGALFGPVVAAAVILPNSALSILVESKIKDSKQLSVSHRRYLAQQIAQLAVEWKIGYATTAEIDRLNILQATLLAMKRAVLKLKSQPSLCLVDGNQFIRDLLIEQQAIIQGDRRSLNIAAASIMAKVWRDDLVVRLGKKYDMYDLHQNKGYGSQKHLLALQKHGASPLHRQSFSPCQAR</sequence>
<dbReference type="PANTHER" id="PTHR10954">
    <property type="entry name" value="RIBONUCLEASE H2 SUBUNIT A"/>
    <property type="match status" value="1"/>
</dbReference>
<comment type="catalytic activity">
    <reaction evidence="1 14 15 16">
        <text>Endonucleolytic cleavage to 5'-phosphomonoester.</text>
        <dbReference type="EC" id="3.1.26.4"/>
    </reaction>
</comment>
<evidence type="ECO:0000256" key="17">
    <source>
        <dbReference type="SAM" id="Phobius"/>
    </source>
</evidence>
<dbReference type="EC" id="3.1.26.4" evidence="6 14"/>
<organism evidence="19 20">
    <name type="scientific">Cylindrospermopsis raciborskii CENA303</name>
    <dbReference type="NCBI Taxonomy" id="1170769"/>
    <lineage>
        <taxon>Bacteria</taxon>
        <taxon>Bacillati</taxon>
        <taxon>Cyanobacteriota</taxon>
        <taxon>Cyanophyceae</taxon>
        <taxon>Nostocales</taxon>
        <taxon>Aphanizomenonaceae</taxon>
        <taxon>Cylindrospermopsis</taxon>
    </lineage>
</organism>
<keyword evidence="11 14" id="KW-0255">Endonuclease</keyword>
<feature type="binding site" evidence="14 15">
    <location>
        <position position="28"/>
    </location>
    <ligand>
        <name>a divalent metal cation</name>
        <dbReference type="ChEBI" id="CHEBI:60240"/>
    </ligand>
</feature>
<dbReference type="Proteomes" id="UP000192997">
    <property type="component" value="Unassembled WGS sequence"/>
</dbReference>
<dbReference type="PANTHER" id="PTHR10954:SF18">
    <property type="entry name" value="RIBONUCLEASE HII"/>
    <property type="match status" value="1"/>
</dbReference>
<dbReference type="InterPro" id="IPR022898">
    <property type="entry name" value="RNase_HII"/>
</dbReference>
<feature type="domain" description="RNase H type-2" evidence="18">
    <location>
        <begin position="22"/>
        <end position="210"/>
    </location>
</feature>
<comment type="caution">
    <text evidence="19">The sequence shown here is derived from an EMBL/GenBank/DDBJ whole genome shotgun (WGS) entry which is preliminary data.</text>
</comment>
<comment type="similarity">
    <text evidence="5 14 16">Belongs to the RNase HII family.</text>
</comment>
<evidence type="ECO:0000256" key="15">
    <source>
        <dbReference type="PROSITE-ProRule" id="PRU01319"/>
    </source>
</evidence>
<dbReference type="EMBL" id="NBYN01000051">
    <property type="protein sequence ID" value="OSO90005.1"/>
    <property type="molecule type" value="Genomic_DNA"/>
</dbReference>
<evidence type="ECO:0000256" key="3">
    <source>
        <dbReference type="ARBA" id="ARBA00004065"/>
    </source>
</evidence>
<dbReference type="NCBIfam" id="NF010537">
    <property type="entry name" value="PRK13925.1"/>
    <property type="match status" value="1"/>
</dbReference>
<evidence type="ECO:0000256" key="4">
    <source>
        <dbReference type="ARBA" id="ARBA00004496"/>
    </source>
</evidence>
<accession>A0A1X4G5Z0</accession>
<dbReference type="InterPro" id="IPR024567">
    <property type="entry name" value="RNase_HII/HIII_dom"/>
</dbReference>
<proteinExistence type="inferred from homology"/>
<dbReference type="GO" id="GO:0005737">
    <property type="term" value="C:cytoplasm"/>
    <property type="evidence" value="ECO:0007669"/>
    <property type="project" value="UniProtKB-SubCell"/>
</dbReference>
<protein>
    <recommendedName>
        <fullName evidence="7 14">Ribonuclease HII</fullName>
        <shortName evidence="14">RNase HII</shortName>
        <ecNumber evidence="6 14">3.1.26.4</ecNumber>
    </recommendedName>
</protein>
<evidence type="ECO:0000256" key="1">
    <source>
        <dbReference type="ARBA" id="ARBA00000077"/>
    </source>
</evidence>
<dbReference type="InterPro" id="IPR012337">
    <property type="entry name" value="RNaseH-like_sf"/>
</dbReference>
<evidence type="ECO:0000256" key="6">
    <source>
        <dbReference type="ARBA" id="ARBA00012180"/>
    </source>
</evidence>
<keyword evidence="9 14" id="KW-0540">Nuclease</keyword>
<dbReference type="Gene3D" id="3.30.420.10">
    <property type="entry name" value="Ribonuclease H-like superfamily/Ribonuclease H"/>
    <property type="match status" value="1"/>
</dbReference>
<comment type="function">
    <text evidence="3 14 16">Endonuclease that specifically degrades the RNA of RNA-DNA hybrids.</text>
</comment>
<reference evidence="20" key="1">
    <citation type="submission" date="2017-04" db="EMBL/GenBank/DDBJ databases">
        <authorList>
            <person name="Abreu V.A."/>
            <person name="Popin R.V."/>
            <person name="Rigonato J."/>
            <person name="Andreote A.P."/>
            <person name="Schaker P.C."/>
            <person name="Hoff-Risseti C."/>
            <person name="Alvarenga D.O."/>
            <person name="Varani A.M."/>
            <person name="Fiore M.F."/>
        </authorList>
    </citation>
    <scope>NUCLEOTIDE SEQUENCE [LARGE SCALE GENOMIC DNA]</scope>
    <source>
        <strain evidence="20">CENA303</strain>
    </source>
</reference>
<name>A0A1X4G5Z0_9CYAN</name>
<keyword evidence="17" id="KW-0812">Transmembrane</keyword>
<dbReference type="GO" id="GO:0043137">
    <property type="term" value="P:DNA replication, removal of RNA primer"/>
    <property type="evidence" value="ECO:0007669"/>
    <property type="project" value="TreeGrafter"/>
</dbReference>
<feature type="transmembrane region" description="Helical" evidence="17">
    <location>
        <begin position="35"/>
        <end position="55"/>
    </location>
</feature>
<dbReference type="RefSeq" id="WP_009342390.1">
    <property type="nucleotide sequence ID" value="NZ_NBYN01000051.1"/>
</dbReference>
<evidence type="ECO:0000256" key="16">
    <source>
        <dbReference type="RuleBase" id="RU003515"/>
    </source>
</evidence>
<dbReference type="GO" id="GO:0032299">
    <property type="term" value="C:ribonuclease H2 complex"/>
    <property type="evidence" value="ECO:0007669"/>
    <property type="project" value="TreeGrafter"/>
</dbReference>
<dbReference type="HAMAP" id="MF_00052_B">
    <property type="entry name" value="RNase_HII_B"/>
    <property type="match status" value="1"/>
</dbReference>
<keyword evidence="17" id="KW-1133">Transmembrane helix</keyword>
<evidence type="ECO:0000256" key="5">
    <source>
        <dbReference type="ARBA" id="ARBA00007383"/>
    </source>
</evidence>
<feature type="binding site" evidence="14 15">
    <location>
        <position position="29"/>
    </location>
    <ligand>
        <name>a divalent metal cation</name>
        <dbReference type="ChEBI" id="CHEBI:60240"/>
    </ligand>
</feature>
<evidence type="ECO:0000313" key="19">
    <source>
        <dbReference type="EMBL" id="OSO90005.1"/>
    </source>
</evidence>
<dbReference type="AlphaFoldDB" id="A0A1X4G5Z0"/>
<evidence type="ECO:0000313" key="20">
    <source>
        <dbReference type="Proteomes" id="UP000192997"/>
    </source>
</evidence>
<evidence type="ECO:0000256" key="7">
    <source>
        <dbReference type="ARBA" id="ARBA00019179"/>
    </source>
</evidence>
<gene>
    <name evidence="14" type="primary">rnhB</name>
    <name evidence="19" type="ORF">B7O87_09945</name>
</gene>
<feature type="binding site" evidence="14 15">
    <location>
        <position position="124"/>
    </location>
    <ligand>
        <name>a divalent metal cation</name>
        <dbReference type="ChEBI" id="CHEBI:60240"/>
    </ligand>
</feature>
<evidence type="ECO:0000256" key="12">
    <source>
        <dbReference type="ARBA" id="ARBA00022801"/>
    </source>
</evidence>
<dbReference type="SUPFAM" id="SSF53098">
    <property type="entry name" value="Ribonuclease H-like"/>
    <property type="match status" value="1"/>
</dbReference>
<dbReference type="InterPro" id="IPR001352">
    <property type="entry name" value="RNase_HII/HIII"/>
</dbReference>
<evidence type="ECO:0000256" key="13">
    <source>
        <dbReference type="ARBA" id="ARBA00023211"/>
    </source>
</evidence>
<keyword evidence="12 14" id="KW-0378">Hydrolase</keyword>
<keyword evidence="8 14" id="KW-0963">Cytoplasm</keyword>
<comment type="cofactor">
    <cofactor evidence="14 15">
        <name>Mn(2+)</name>
        <dbReference type="ChEBI" id="CHEBI:29035"/>
    </cofactor>
    <cofactor evidence="14 15">
        <name>Mg(2+)</name>
        <dbReference type="ChEBI" id="CHEBI:18420"/>
    </cofactor>
    <text evidence="14 15">Manganese or magnesium. Binds 1 divalent metal ion per monomer in the absence of substrate. May bind a second metal ion after substrate binding.</text>
</comment>
<evidence type="ECO:0000259" key="18">
    <source>
        <dbReference type="PROSITE" id="PS51975"/>
    </source>
</evidence>